<protein>
    <submittedName>
        <fullName evidence="3">Helicase-associated domain-containing protein</fullName>
    </submittedName>
</protein>
<comment type="caution">
    <text evidence="3">The sequence shown here is derived from an EMBL/GenBank/DDBJ whole genome shotgun (WGS) entry which is preliminary data.</text>
</comment>
<keyword evidence="4" id="KW-1185">Reference proteome</keyword>
<feature type="compositionally biased region" description="Basic and acidic residues" evidence="1">
    <location>
        <begin position="747"/>
        <end position="756"/>
    </location>
</feature>
<evidence type="ECO:0000313" key="3">
    <source>
        <dbReference type="EMBL" id="GAA1896907.1"/>
    </source>
</evidence>
<dbReference type="Proteomes" id="UP001501303">
    <property type="component" value="Unassembled WGS sequence"/>
</dbReference>
<dbReference type="EMBL" id="BAAAMJ010000003">
    <property type="protein sequence ID" value="GAA1896907.1"/>
    <property type="molecule type" value="Genomic_DNA"/>
</dbReference>
<name>A0ABN2NSZ6_9ACTN</name>
<feature type="region of interest" description="Disordered" evidence="1">
    <location>
        <begin position="476"/>
        <end position="513"/>
    </location>
</feature>
<gene>
    <name evidence="3" type="ORF">GCM10009716_03680</name>
</gene>
<dbReference type="PROSITE" id="PS52050">
    <property type="entry name" value="WYL"/>
    <property type="match status" value="1"/>
</dbReference>
<feature type="region of interest" description="Disordered" evidence="1">
    <location>
        <begin position="732"/>
        <end position="756"/>
    </location>
</feature>
<reference evidence="3 4" key="1">
    <citation type="journal article" date="2019" name="Int. J. Syst. Evol. Microbiol.">
        <title>The Global Catalogue of Microorganisms (GCM) 10K type strain sequencing project: providing services to taxonomists for standard genome sequencing and annotation.</title>
        <authorList>
            <consortium name="The Broad Institute Genomics Platform"/>
            <consortium name="The Broad Institute Genome Sequencing Center for Infectious Disease"/>
            <person name="Wu L."/>
            <person name="Ma J."/>
        </authorList>
    </citation>
    <scope>NUCLEOTIDE SEQUENCE [LARGE SCALE GENOMIC DNA]</scope>
    <source>
        <strain evidence="3 4">JCM 13581</strain>
    </source>
</reference>
<keyword evidence="3" id="KW-0067">ATP-binding</keyword>
<dbReference type="Pfam" id="PF13625">
    <property type="entry name" value="Helicase_C_3"/>
    <property type="match status" value="1"/>
</dbReference>
<dbReference type="RefSeq" id="WP_344258233.1">
    <property type="nucleotide sequence ID" value="NZ_BAAAMJ010000003.1"/>
</dbReference>
<evidence type="ECO:0000256" key="1">
    <source>
        <dbReference type="SAM" id="MobiDB-lite"/>
    </source>
</evidence>
<keyword evidence="3" id="KW-0378">Hydrolase</keyword>
<feature type="domain" description="Helicase XPB/Ssl2 N-terminal" evidence="2">
    <location>
        <begin position="536"/>
        <end position="658"/>
    </location>
</feature>
<organism evidence="3 4">
    <name type="scientific">Streptomyces sodiiphilus</name>
    <dbReference type="NCBI Taxonomy" id="226217"/>
    <lineage>
        <taxon>Bacteria</taxon>
        <taxon>Bacillati</taxon>
        <taxon>Actinomycetota</taxon>
        <taxon>Actinomycetes</taxon>
        <taxon>Kitasatosporales</taxon>
        <taxon>Streptomycetaceae</taxon>
        <taxon>Streptomyces</taxon>
    </lineage>
</organism>
<dbReference type="InterPro" id="IPR032830">
    <property type="entry name" value="XPB/Ssl2_N"/>
</dbReference>
<evidence type="ECO:0000259" key="2">
    <source>
        <dbReference type="Pfam" id="PF13625"/>
    </source>
</evidence>
<proteinExistence type="predicted"/>
<dbReference type="GO" id="GO:0004386">
    <property type="term" value="F:helicase activity"/>
    <property type="evidence" value="ECO:0007669"/>
    <property type="project" value="UniProtKB-KW"/>
</dbReference>
<feature type="region of interest" description="Disordered" evidence="1">
    <location>
        <begin position="697"/>
        <end position="718"/>
    </location>
</feature>
<sequence>MTTSAGSPRTLADALRAAGDDALAELLRARPDLLSPLPGDLSQLATRAATRVSVLRALEHLDTFTLQVAEALAVAPQPCPYETLAGLLPGAEERVPRAVDTLRTRALVWGGPGQLRLVRTVQELLAPTAQRPSSTGLGPTLAEAASGMSPRRIQELLTAAGLRSTPDSVSALAALASLVGDTERMTRLLDAAPEPALAVLERLKWGPPYGEISARPAPHLRWLLDRGLLIPVSPGTVALPREVALHLRGGRAHRTPRPLPPELTAQASHDPHGVDAAAAGQAHAALAVVEELLNTWGREGPPVLRAGGLGVRDQKRTAVALDLPEPEAVFWIELAYAAGLVAADGEANERYAPTPAYDSWLEGSPETRWGRLIAGWLTSTRVPGLAGGRDSKGRALAALGPGLDRGPAAELRRGVLRLLAEAPAGTAPEPAAVRERLTWEQPRRMPAELRRLLCEATLAEAERLGVTGRGALASYSRPLVRPPAPEPGDPEAAEAARTGSATDTPLPEPTGPETTAAVEAAVARLAVLLPRPLDHFLLQADLTAVAPGPLERDLAHDLSTIADIESRGAATVYRFSPDSVRRALDSGWSAPRLHAFLAERSRTPVPQPLSYLVDDTARRHGHLRVGAASAYLRCDDESLIEQLLADRRSESLRLRRIAPTVLVTTAAPGTLLEQLRELGFAPAAESAEGGVVTVRHTAHRTPPRRAPEPAPDSPPTADDTLLAAAVRAIRTGDHATGTARPAARVTDPADGRREVPRTPADETLAALRSAARGGALVRIGYVGADGVAAGRVLEPVRVEGGFVTSFDHTAEEVRTYPLHRITGAVLLPGEAPASGAQEARRAG</sequence>
<accession>A0ABN2NSZ6</accession>
<keyword evidence="3" id="KW-0547">Nucleotide-binding</keyword>
<keyword evidence="3" id="KW-0347">Helicase</keyword>
<evidence type="ECO:0000313" key="4">
    <source>
        <dbReference type="Proteomes" id="UP001501303"/>
    </source>
</evidence>